<dbReference type="SUPFAM" id="SSF53448">
    <property type="entry name" value="Nucleotide-diphospho-sugar transferases"/>
    <property type="match status" value="3"/>
</dbReference>
<evidence type="ECO:0000259" key="1">
    <source>
        <dbReference type="Pfam" id="PF00535"/>
    </source>
</evidence>
<dbReference type="InterPro" id="IPR050834">
    <property type="entry name" value="Glycosyltransf_2"/>
</dbReference>
<dbReference type="CDD" id="cd00761">
    <property type="entry name" value="Glyco_tranf_GTA_type"/>
    <property type="match status" value="1"/>
</dbReference>
<reference evidence="2" key="1">
    <citation type="journal article" date="2021" name="PeerJ">
        <title>Extensive microbial diversity within the chicken gut microbiome revealed by metagenomics and culture.</title>
        <authorList>
            <person name="Gilroy R."/>
            <person name="Ravi A."/>
            <person name="Getino M."/>
            <person name="Pursley I."/>
            <person name="Horton D.L."/>
            <person name="Alikhan N.F."/>
            <person name="Baker D."/>
            <person name="Gharbi K."/>
            <person name="Hall N."/>
            <person name="Watson M."/>
            <person name="Adriaenssens E.M."/>
            <person name="Foster-Nyarko E."/>
            <person name="Jarju S."/>
            <person name="Secka A."/>
            <person name="Antonio M."/>
            <person name="Oren A."/>
            <person name="Chaudhuri R.R."/>
            <person name="La Ragione R."/>
            <person name="Hildebrand F."/>
            <person name="Pallen M.J."/>
        </authorList>
    </citation>
    <scope>NUCLEOTIDE SEQUENCE</scope>
    <source>
        <strain evidence="2">5032</strain>
    </source>
</reference>
<keyword evidence="2" id="KW-0808">Transferase</keyword>
<dbReference type="AlphaFoldDB" id="A0A9D2HK79"/>
<dbReference type="PANTHER" id="PTHR43685:SF2">
    <property type="entry name" value="GLYCOSYLTRANSFERASE 2-LIKE DOMAIN-CONTAINING PROTEIN"/>
    <property type="match status" value="1"/>
</dbReference>
<dbReference type="Gene3D" id="3.90.550.10">
    <property type="entry name" value="Spore Coat Polysaccharide Biosynthesis Protein SpsA, Chain A"/>
    <property type="match status" value="3"/>
</dbReference>
<dbReference type="GO" id="GO:0016757">
    <property type="term" value="F:glycosyltransferase activity"/>
    <property type="evidence" value="ECO:0007669"/>
    <property type="project" value="UniProtKB-KW"/>
</dbReference>
<organism evidence="2 3">
    <name type="scientific">Candidatus Desulfovibrio intestinavium</name>
    <dbReference type="NCBI Taxonomy" id="2838534"/>
    <lineage>
        <taxon>Bacteria</taxon>
        <taxon>Pseudomonadati</taxon>
        <taxon>Thermodesulfobacteriota</taxon>
        <taxon>Desulfovibrionia</taxon>
        <taxon>Desulfovibrionales</taxon>
        <taxon>Desulfovibrionaceae</taxon>
        <taxon>Desulfovibrio</taxon>
    </lineage>
</organism>
<proteinExistence type="predicted"/>
<dbReference type="PANTHER" id="PTHR43685">
    <property type="entry name" value="GLYCOSYLTRANSFERASE"/>
    <property type="match status" value="1"/>
</dbReference>
<dbReference type="InterPro" id="IPR001173">
    <property type="entry name" value="Glyco_trans_2-like"/>
</dbReference>
<dbReference type="Pfam" id="PF00535">
    <property type="entry name" value="Glycos_transf_2"/>
    <property type="match status" value="1"/>
</dbReference>
<gene>
    <name evidence="2" type="ORF">H9784_02625</name>
</gene>
<evidence type="ECO:0000313" key="2">
    <source>
        <dbReference type="EMBL" id="HJA78455.1"/>
    </source>
</evidence>
<dbReference type="Proteomes" id="UP000823821">
    <property type="component" value="Unassembled WGS sequence"/>
</dbReference>
<dbReference type="EC" id="2.4.-.-" evidence="2"/>
<dbReference type="EMBL" id="DWZD01000018">
    <property type="protein sequence ID" value="HJA78455.1"/>
    <property type="molecule type" value="Genomic_DNA"/>
</dbReference>
<protein>
    <submittedName>
        <fullName evidence="2">Glycosyltransferase</fullName>
        <ecNumber evidence="2">2.4.-.-</ecNumber>
    </submittedName>
</protein>
<dbReference type="InterPro" id="IPR029044">
    <property type="entry name" value="Nucleotide-diphossugar_trans"/>
</dbReference>
<accession>A0A9D2HK79</accession>
<reference evidence="2" key="2">
    <citation type="submission" date="2021-04" db="EMBL/GenBank/DDBJ databases">
        <authorList>
            <person name="Gilroy R."/>
        </authorList>
    </citation>
    <scope>NUCLEOTIDE SEQUENCE</scope>
    <source>
        <strain evidence="2">5032</strain>
    </source>
</reference>
<evidence type="ECO:0000313" key="3">
    <source>
        <dbReference type="Proteomes" id="UP000823821"/>
    </source>
</evidence>
<name>A0A9D2HK79_9BACT</name>
<comment type="caution">
    <text evidence="2">The sequence shown here is derived from an EMBL/GenBank/DDBJ whole genome shotgun (WGS) entry which is preliminary data.</text>
</comment>
<feature type="domain" description="Glycosyltransferase 2-like" evidence="1">
    <location>
        <begin position="418"/>
        <end position="573"/>
    </location>
</feature>
<sequence length="960" mass="104522">MEKTIIPTLSAGDVAARCTVFLLTADARSPRREELVRATGGAVVEICADVAAINAAVRAASTHYCLIWSDALVPPDGLLPRLVSRLEADPACVGVTPVWTYEADGLRKNSMAGMAVTADGGLYAVYEGMDATAEALEAVRECSLAPLQSLLVRREAFLALGGLSERLDPLLAGPDFCLRMLSLHAQDAGRPAFFAVAPEVRAGLRDILLPLRLTGLWNSLASRGRLVCKAEGDLHRHCTADGLAYGLSRWLVDGPTLSTTAVPPENAAWQERYFAWRQSGDACLLGTLIDDAPDSVRAELLLLCRSLPDCLPHTLAWYVARAKKLRAFAVAHGLDALTDAVDSWDAGAFREDCLLPALNDLRRHDIYEASLEECPGAYDAWLELLDEPRRKAARAGAAGPSTGSAPALEVGGTRPGISLLTPVWNTDPAFLRAAVDSVLVQTCGSWRLYLVDDGSDRPETRELLDCLDREDSRIRLIRREGNGGIAVATQTALEQASDPWVALLDHDDMLSPDAVEEVGAAVAAQPHWRYLYSDEDKIDADGVRRNPFFKPGFDRDLLEGNNYACHLSAFDRETLLACGGFRAGFDGAQDYDVILRVTDALEDQQIGHLSSILYHWRVHAGSCAGQIRAKEGVEAASRRALAEHLARCGRQEEIVSTGTYHRSLRAVPSAPPLASVVLLARPGIMVAPELATSLEELGRIWPCEILWQPVDVSIDEPSHAPVPQWTALPPATNWPGGCNAAVQAARGELVLFLDAALRPLSGCRPEQLLIHAMREDVAVTGGMLWRQGALWNAGLAPGAGGLPFAFMRGVPQQVLRHVAWGQLPHLRTAVAAPMECMAFRRDLYLDRYGFNVNFGTLSGADFCLGAARRRLKTLICPWGQWEMLGEHAEDALAVRTQVAIQEGSGTQCGTLRAAETRESYIAYQQILQRFKDRWGDDIRRSPVRNRQLGAAFDNGWRLPL</sequence>
<keyword evidence="2" id="KW-0328">Glycosyltransferase</keyword>
<dbReference type="CDD" id="cd04184">
    <property type="entry name" value="GT2_RfbC_Mx_like"/>
    <property type="match status" value="1"/>
</dbReference>